<keyword evidence="2" id="KW-1133">Transmembrane helix</keyword>
<evidence type="ECO:0000256" key="2">
    <source>
        <dbReference type="SAM" id="Phobius"/>
    </source>
</evidence>
<keyword evidence="2" id="KW-0812">Transmembrane</keyword>
<evidence type="ECO:0000313" key="3">
    <source>
        <dbReference type="EMBL" id="MDQ0646540.1"/>
    </source>
</evidence>
<organism evidence="3 4">
    <name type="scientific">Microbacterium natoriense</name>
    <dbReference type="NCBI Taxonomy" id="284570"/>
    <lineage>
        <taxon>Bacteria</taxon>
        <taxon>Bacillati</taxon>
        <taxon>Actinomycetota</taxon>
        <taxon>Actinomycetes</taxon>
        <taxon>Micrococcales</taxon>
        <taxon>Microbacteriaceae</taxon>
        <taxon>Microbacterium</taxon>
    </lineage>
</organism>
<dbReference type="Proteomes" id="UP001244427">
    <property type="component" value="Unassembled WGS sequence"/>
</dbReference>
<proteinExistence type="predicted"/>
<feature type="compositionally biased region" description="Basic and acidic residues" evidence="1">
    <location>
        <begin position="11"/>
        <end position="22"/>
    </location>
</feature>
<dbReference type="Gene3D" id="3.30.505.20">
    <property type="match status" value="1"/>
</dbReference>
<feature type="region of interest" description="Disordered" evidence="1">
    <location>
        <begin position="62"/>
        <end position="117"/>
    </location>
</feature>
<keyword evidence="4" id="KW-1185">Reference proteome</keyword>
<gene>
    <name evidence="3" type="ORF">QFZ53_000736</name>
</gene>
<accession>A0AAW8ESY1</accession>
<dbReference type="RefSeq" id="WP_307293632.1">
    <property type="nucleotide sequence ID" value="NZ_JAUSXV010000001.1"/>
</dbReference>
<reference evidence="3 4" key="1">
    <citation type="submission" date="2023-07" db="EMBL/GenBank/DDBJ databases">
        <title>Comparative genomics of wheat-associated soil bacteria to identify genetic determinants of phenazine resistance.</title>
        <authorList>
            <person name="Mouncey N."/>
        </authorList>
    </citation>
    <scope>NUCLEOTIDE SEQUENCE [LARGE SCALE GENOMIC DNA]</scope>
    <source>
        <strain evidence="3 4">W4I9-1</strain>
    </source>
</reference>
<evidence type="ECO:0000313" key="4">
    <source>
        <dbReference type="Proteomes" id="UP001244427"/>
    </source>
</evidence>
<feature type="compositionally biased region" description="Low complexity" evidence="1">
    <location>
        <begin position="75"/>
        <end position="85"/>
    </location>
</feature>
<protein>
    <submittedName>
        <fullName evidence="3">Membrane protein YkoI</fullName>
    </submittedName>
</protein>
<name>A0AAW8ESY1_9MICO</name>
<evidence type="ECO:0000256" key="1">
    <source>
        <dbReference type="SAM" id="MobiDB-lite"/>
    </source>
</evidence>
<feature type="compositionally biased region" description="Polar residues" evidence="1">
    <location>
        <begin position="1"/>
        <end position="10"/>
    </location>
</feature>
<dbReference type="EMBL" id="JAUSXV010000001">
    <property type="protein sequence ID" value="MDQ0646540.1"/>
    <property type="molecule type" value="Genomic_DNA"/>
</dbReference>
<sequence>MNTEENTPQQPDRDAETQRFDTEPAAPAAPAGPQSGRRRRNILIGAAATVAILAVGGGAYAIGAEVGDDDDDRPAASQGSGSSATDDGDRDGDRADDGARDDDRAPETGAGAGIVADAASMRDAAEAAIGAAGGTGASSIDVEHGGYEVEVLLADGSEVDVFVGADGAASVDPSRDDDRRADPALDLATLGDIIDAALAASSEASGGDGTVDAVSSSDDQGVAYEVSIRLADGRDADIDLAADLALVFADVDDD</sequence>
<feature type="transmembrane region" description="Helical" evidence="2">
    <location>
        <begin position="42"/>
        <end position="63"/>
    </location>
</feature>
<keyword evidence="2" id="KW-0472">Membrane</keyword>
<feature type="compositionally biased region" description="Basic and acidic residues" evidence="1">
    <location>
        <begin position="91"/>
        <end position="106"/>
    </location>
</feature>
<comment type="caution">
    <text evidence="3">The sequence shown here is derived from an EMBL/GenBank/DDBJ whole genome shotgun (WGS) entry which is preliminary data.</text>
</comment>
<dbReference type="AlphaFoldDB" id="A0AAW8ESY1"/>
<feature type="region of interest" description="Disordered" evidence="1">
    <location>
        <begin position="1"/>
        <end position="38"/>
    </location>
</feature>